<dbReference type="PANTHER" id="PTHR46013:SF7">
    <property type="entry name" value="IG-LIKE DOMAIN-CONTAINING PROTEIN"/>
    <property type="match status" value="1"/>
</dbReference>
<protein>
    <submittedName>
        <fullName evidence="1">B-cell receptor CD22-like</fullName>
    </submittedName>
</protein>
<dbReference type="InterPro" id="IPR007110">
    <property type="entry name" value="Ig-like_dom"/>
</dbReference>
<dbReference type="SMART" id="SM00408">
    <property type="entry name" value="IGc2"/>
    <property type="match status" value="2"/>
</dbReference>
<proteinExistence type="predicted"/>
<keyword evidence="2" id="KW-1185">Reference proteome</keyword>
<dbReference type="PANTHER" id="PTHR46013">
    <property type="entry name" value="VASCULAR CELL ADHESION MOLECULE 1"/>
    <property type="match status" value="1"/>
</dbReference>
<dbReference type="CDD" id="cd00096">
    <property type="entry name" value="Ig"/>
    <property type="match status" value="1"/>
</dbReference>
<evidence type="ECO:0000313" key="2">
    <source>
        <dbReference type="Proteomes" id="UP001152795"/>
    </source>
</evidence>
<dbReference type="EMBL" id="CACRXK020012184">
    <property type="protein sequence ID" value="CAB4022834.1"/>
    <property type="molecule type" value="Genomic_DNA"/>
</dbReference>
<sequence length="233" mass="26027">MEAYGVENISQVRNEHIESKKHDYEHLKGLWFSDVCRNEGVLLIEVLIGSDYIWSFQEDRVMKGEPGEPVAAYIKLVKPYNTKITITPEEVKVGTSVNITCYSEGRPEPRYNITHNRIVLSTGKTYTISKAKLSDAGTYECIAWNKLGRDSASANLTVEVKPENTKITITQEGVLDSPVTMTCSSEGRPEPSYTITHNGTVLLAGRMYTIPKVKWSNAGTYKCIAENKLGRDS</sequence>
<dbReference type="SMART" id="SM00409">
    <property type="entry name" value="IG"/>
    <property type="match status" value="2"/>
</dbReference>
<accession>A0A6S7IU03</accession>
<dbReference type="InterPro" id="IPR036179">
    <property type="entry name" value="Ig-like_dom_sf"/>
</dbReference>
<organism evidence="1 2">
    <name type="scientific">Paramuricea clavata</name>
    <name type="common">Red gorgonian</name>
    <name type="synonym">Violescent sea-whip</name>
    <dbReference type="NCBI Taxonomy" id="317549"/>
    <lineage>
        <taxon>Eukaryota</taxon>
        <taxon>Metazoa</taxon>
        <taxon>Cnidaria</taxon>
        <taxon>Anthozoa</taxon>
        <taxon>Octocorallia</taxon>
        <taxon>Malacalcyonacea</taxon>
        <taxon>Plexauridae</taxon>
        <taxon>Paramuricea</taxon>
    </lineage>
</organism>
<dbReference type="SUPFAM" id="SSF48726">
    <property type="entry name" value="Immunoglobulin"/>
    <property type="match status" value="2"/>
</dbReference>
<dbReference type="Gene3D" id="2.60.40.10">
    <property type="entry name" value="Immunoglobulins"/>
    <property type="match status" value="2"/>
</dbReference>
<dbReference type="OrthoDB" id="5990283at2759"/>
<dbReference type="Pfam" id="PF13895">
    <property type="entry name" value="Ig_2"/>
    <property type="match status" value="2"/>
</dbReference>
<dbReference type="PROSITE" id="PS50835">
    <property type="entry name" value="IG_LIKE"/>
    <property type="match status" value="2"/>
</dbReference>
<dbReference type="InterPro" id="IPR013783">
    <property type="entry name" value="Ig-like_fold"/>
</dbReference>
<gene>
    <name evidence="1" type="ORF">PACLA_8A088961</name>
</gene>
<reference evidence="1" key="1">
    <citation type="submission" date="2020-04" db="EMBL/GenBank/DDBJ databases">
        <authorList>
            <person name="Alioto T."/>
            <person name="Alioto T."/>
            <person name="Gomez Garrido J."/>
        </authorList>
    </citation>
    <scope>NUCLEOTIDE SEQUENCE</scope>
    <source>
        <strain evidence="1">A484AB</strain>
    </source>
</reference>
<comment type="caution">
    <text evidence="1">The sequence shown here is derived from an EMBL/GenBank/DDBJ whole genome shotgun (WGS) entry which is preliminary data.</text>
</comment>
<feature type="non-terminal residue" evidence="1">
    <location>
        <position position="1"/>
    </location>
</feature>
<name>A0A6S7IU03_PARCT</name>
<dbReference type="AlphaFoldDB" id="A0A6S7IU03"/>
<evidence type="ECO:0000313" key="1">
    <source>
        <dbReference type="EMBL" id="CAB4022834.1"/>
    </source>
</evidence>
<dbReference type="InterPro" id="IPR003599">
    <property type="entry name" value="Ig_sub"/>
</dbReference>
<dbReference type="Proteomes" id="UP001152795">
    <property type="component" value="Unassembled WGS sequence"/>
</dbReference>
<dbReference type="InterPro" id="IPR003598">
    <property type="entry name" value="Ig_sub2"/>
</dbReference>
<keyword evidence="1" id="KW-0675">Receptor</keyword>